<comment type="similarity">
    <text evidence="6">Belongs to the ABC-4 integral membrane protein family.</text>
</comment>
<feature type="domain" description="MacB-like periplasmic core" evidence="9">
    <location>
        <begin position="30"/>
        <end position="237"/>
    </location>
</feature>
<organism evidence="10 11">
    <name type="scientific">Actinoplanes sichuanensis</name>
    <dbReference type="NCBI Taxonomy" id="512349"/>
    <lineage>
        <taxon>Bacteria</taxon>
        <taxon>Bacillati</taxon>
        <taxon>Actinomycetota</taxon>
        <taxon>Actinomycetes</taxon>
        <taxon>Micromonosporales</taxon>
        <taxon>Micromonosporaceae</taxon>
        <taxon>Actinoplanes</taxon>
    </lineage>
</organism>
<dbReference type="RefSeq" id="WP_317792012.1">
    <property type="nucleotide sequence ID" value="NZ_AP028461.1"/>
</dbReference>
<keyword evidence="2" id="KW-1003">Cell membrane</keyword>
<proteinExistence type="inferred from homology"/>
<dbReference type="InterPro" id="IPR050250">
    <property type="entry name" value="Macrolide_Exporter_MacB"/>
</dbReference>
<dbReference type="PANTHER" id="PTHR30572">
    <property type="entry name" value="MEMBRANE COMPONENT OF TRANSPORTER-RELATED"/>
    <property type="match status" value="1"/>
</dbReference>
<dbReference type="Pfam" id="PF02687">
    <property type="entry name" value="FtsX"/>
    <property type="match status" value="1"/>
</dbReference>
<evidence type="ECO:0000259" key="8">
    <source>
        <dbReference type="Pfam" id="PF02687"/>
    </source>
</evidence>
<evidence type="ECO:0000256" key="5">
    <source>
        <dbReference type="ARBA" id="ARBA00023136"/>
    </source>
</evidence>
<evidence type="ECO:0000256" key="1">
    <source>
        <dbReference type="ARBA" id="ARBA00004651"/>
    </source>
</evidence>
<keyword evidence="11" id="KW-1185">Reference proteome</keyword>
<dbReference type="Pfam" id="PF12704">
    <property type="entry name" value="MacB_PCD"/>
    <property type="match status" value="1"/>
</dbReference>
<accession>A0ABW4AI32</accession>
<dbReference type="InterPro" id="IPR003838">
    <property type="entry name" value="ABC3_permease_C"/>
</dbReference>
<dbReference type="Proteomes" id="UP001597183">
    <property type="component" value="Unassembled WGS sequence"/>
</dbReference>
<gene>
    <name evidence="10" type="ORF">ACFQ5G_31245</name>
</gene>
<feature type="transmembrane region" description="Helical" evidence="7">
    <location>
        <begin position="29"/>
        <end position="49"/>
    </location>
</feature>
<keyword evidence="3 7" id="KW-0812">Transmembrane</keyword>
<sequence length="399" mass="40777">MMSSPLSRLRLADLLPVATIGLRTRPGRAALSVLGVAIGIAAMVAVLGVTRSSQAEVLARLDRLGTNLLTVASAEPHGGDETRLPDSAGASVARTEGVLAASATAQLNDLAVYRSDLIPTAHRGGLDVRATDPALLATLDADLLHGVFLDESTANYPVVVLGHQAATVLGIATLTGDDRIWLGGRWFVVVGLLDRVELAPEIDRAALVGFGVAASDLGWTGHPSRVYVRTDTTRTAEVAGMLPRSANPQAPSRVTVSRPSDVLSARLAVADATTSLFLGLGAVALLVGGIGIANVMVISVLERRGEVGLRRALGAARRHVAAQFVVESVLLGAVGGGTGVLLGAAVTVALAQNRGWQPIIPPVAAGLGLAAALLVGTVAGLYPALRAARMAPTEALRTA</sequence>
<keyword evidence="5 7" id="KW-0472">Membrane</keyword>
<evidence type="ECO:0000313" key="10">
    <source>
        <dbReference type="EMBL" id="MFD1369838.1"/>
    </source>
</evidence>
<evidence type="ECO:0000256" key="2">
    <source>
        <dbReference type="ARBA" id="ARBA00022475"/>
    </source>
</evidence>
<evidence type="ECO:0000256" key="4">
    <source>
        <dbReference type="ARBA" id="ARBA00022989"/>
    </source>
</evidence>
<keyword evidence="4 7" id="KW-1133">Transmembrane helix</keyword>
<evidence type="ECO:0000256" key="7">
    <source>
        <dbReference type="SAM" id="Phobius"/>
    </source>
</evidence>
<evidence type="ECO:0000259" key="9">
    <source>
        <dbReference type="Pfam" id="PF12704"/>
    </source>
</evidence>
<evidence type="ECO:0000256" key="6">
    <source>
        <dbReference type="ARBA" id="ARBA00038076"/>
    </source>
</evidence>
<comment type="caution">
    <text evidence="10">The sequence shown here is derived from an EMBL/GenBank/DDBJ whole genome shotgun (WGS) entry which is preliminary data.</text>
</comment>
<dbReference type="InterPro" id="IPR025857">
    <property type="entry name" value="MacB_PCD"/>
</dbReference>
<name>A0ABW4AI32_9ACTN</name>
<evidence type="ECO:0000313" key="11">
    <source>
        <dbReference type="Proteomes" id="UP001597183"/>
    </source>
</evidence>
<reference evidence="11" key="1">
    <citation type="journal article" date="2019" name="Int. J. Syst. Evol. Microbiol.">
        <title>The Global Catalogue of Microorganisms (GCM) 10K type strain sequencing project: providing services to taxonomists for standard genome sequencing and annotation.</title>
        <authorList>
            <consortium name="The Broad Institute Genomics Platform"/>
            <consortium name="The Broad Institute Genome Sequencing Center for Infectious Disease"/>
            <person name="Wu L."/>
            <person name="Ma J."/>
        </authorList>
    </citation>
    <scope>NUCLEOTIDE SEQUENCE [LARGE SCALE GENOMIC DNA]</scope>
    <source>
        <strain evidence="11">CCM 7526</strain>
    </source>
</reference>
<protein>
    <submittedName>
        <fullName evidence="10">ABC transporter permease</fullName>
    </submittedName>
</protein>
<feature type="transmembrane region" description="Helical" evidence="7">
    <location>
        <begin position="322"/>
        <end position="351"/>
    </location>
</feature>
<comment type="subcellular location">
    <subcellularLocation>
        <location evidence="1">Cell membrane</location>
        <topology evidence="1">Multi-pass membrane protein</topology>
    </subcellularLocation>
</comment>
<dbReference type="EMBL" id="JBHTMK010000040">
    <property type="protein sequence ID" value="MFD1369838.1"/>
    <property type="molecule type" value="Genomic_DNA"/>
</dbReference>
<feature type="domain" description="ABC3 transporter permease C-terminal" evidence="8">
    <location>
        <begin position="280"/>
        <end position="392"/>
    </location>
</feature>
<feature type="transmembrane region" description="Helical" evidence="7">
    <location>
        <begin position="276"/>
        <end position="301"/>
    </location>
</feature>
<evidence type="ECO:0000256" key="3">
    <source>
        <dbReference type="ARBA" id="ARBA00022692"/>
    </source>
</evidence>
<feature type="transmembrane region" description="Helical" evidence="7">
    <location>
        <begin position="363"/>
        <end position="385"/>
    </location>
</feature>
<dbReference type="PANTHER" id="PTHR30572:SF4">
    <property type="entry name" value="ABC TRANSPORTER PERMEASE YTRF"/>
    <property type="match status" value="1"/>
</dbReference>